<dbReference type="GO" id="GO:0004519">
    <property type="term" value="F:endonuclease activity"/>
    <property type="evidence" value="ECO:0007669"/>
    <property type="project" value="InterPro"/>
</dbReference>
<dbReference type="EMBL" id="BJXB01000059">
    <property type="protein sequence ID" value="GEM50115.1"/>
    <property type="molecule type" value="Genomic_DNA"/>
</dbReference>
<gene>
    <name evidence="1" type="ORF">DC3_57500</name>
</gene>
<protein>
    <recommendedName>
        <fullName evidence="3">Type II toxin-antitoxin system HigB family toxin</fullName>
    </recommendedName>
</protein>
<dbReference type="AlphaFoldDB" id="A0A511NBB8"/>
<evidence type="ECO:0000313" key="1">
    <source>
        <dbReference type="EMBL" id="GEM50115.1"/>
    </source>
</evidence>
<reference evidence="1 2" key="1">
    <citation type="submission" date="2019-07" db="EMBL/GenBank/DDBJ databases">
        <title>Whole genome shotgun sequence of Deinococcus cellulosilyticus NBRC 106333.</title>
        <authorList>
            <person name="Hosoyama A."/>
            <person name="Uohara A."/>
            <person name="Ohji S."/>
            <person name="Ichikawa N."/>
        </authorList>
    </citation>
    <scope>NUCLEOTIDE SEQUENCE [LARGE SCALE GENOMIC DNA]</scope>
    <source>
        <strain evidence="1 2">NBRC 106333</strain>
    </source>
</reference>
<name>A0A511NBB8_DEIC1</name>
<comment type="caution">
    <text evidence="1">The sequence shown here is derived from an EMBL/GenBank/DDBJ whole genome shotgun (WGS) entry which is preliminary data.</text>
</comment>
<dbReference type="Proteomes" id="UP000321306">
    <property type="component" value="Unassembled WGS sequence"/>
</dbReference>
<organism evidence="1 2">
    <name type="scientific">Deinococcus cellulosilyticus (strain DSM 18568 / NBRC 106333 / KACC 11606 / 5516J-15)</name>
    <dbReference type="NCBI Taxonomy" id="1223518"/>
    <lineage>
        <taxon>Bacteria</taxon>
        <taxon>Thermotogati</taxon>
        <taxon>Deinococcota</taxon>
        <taxon>Deinococci</taxon>
        <taxon>Deinococcales</taxon>
        <taxon>Deinococcaceae</taxon>
        <taxon>Deinococcus</taxon>
    </lineage>
</organism>
<dbReference type="Pfam" id="PF09907">
    <property type="entry name" value="HigB_toxin"/>
    <property type="match status" value="1"/>
</dbReference>
<dbReference type="GO" id="GO:0003723">
    <property type="term" value="F:RNA binding"/>
    <property type="evidence" value="ECO:0007669"/>
    <property type="project" value="InterPro"/>
</dbReference>
<accession>A0A511NBB8</accession>
<keyword evidence="2" id="KW-1185">Reference proteome</keyword>
<sequence length="102" mass="12174">MNVVSKHKLREFWAIHPEAEQALTEWYNRLRKSTPFNFAQLKDLFNAADFDTPHTIFDVGGNKYRVIAIIDYTGQFTKIRHVFTHKEYDIWSEKKRKGKVED</sequence>
<evidence type="ECO:0000313" key="2">
    <source>
        <dbReference type="Proteomes" id="UP000321306"/>
    </source>
</evidence>
<dbReference type="GO" id="GO:0110001">
    <property type="term" value="C:toxin-antitoxin complex"/>
    <property type="evidence" value="ECO:0007669"/>
    <property type="project" value="InterPro"/>
</dbReference>
<dbReference type="RefSeq" id="WP_186816328.1">
    <property type="nucleotide sequence ID" value="NZ_BJXB01000059.1"/>
</dbReference>
<dbReference type="InterPro" id="IPR018669">
    <property type="entry name" value="Toxin_HigB"/>
</dbReference>
<proteinExistence type="predicted"/>
<evidence type="ECO:0008006" key="3">
    <source>
        <dbReference type="Google" id="ProtNLM"/>
    </source>
</evidence>